<dbReference type="EMBL" id="JAPFQN010000011">
    <property type="protein sequence ID" value="MCX2745815.1"/>
    <property type="molecule type" value="Genomic_DNA"/>
</dbReference>
<dbReference type="Pfam" id="PF04357">
    <property type="entry name" value="TamB"/>
    <property type="match status" value="1"/>
</dbReference>
<name>A0ABT3RW16_9BACT</name>
<evidence type="ECO:0000259" key="7">
    <source>
        <dbReference type="Pfam" id="PF04357"/>
    </source>
</evidence>
<comment type="subcellular location">
    <subcellularLocation>
        <location evidence="1">Membrane</location>
        <topology evidence="1">Single-pass membrane protein</topology>
    </subcellularLocation>
</comment>
<evidence type="ECO:0000313" key="8">
    <source>
        <dbReference type="EMBL" id="MCX2745815.1"/>
    </source>
</evidence>
<comment type="caution">
    <text evidence="8">The sequence shown here is derived from an EMBL/GenBank/DDBJ whole genome shotgun (WGS) entry which is preliminary data.</text>
</comment>
<reference evidence="8 9" key="1">
    <citation type="submission" date="2022-11" db="EMBL/GenBank/DDBJ databases">
        <title>The characterization of three novel Bacteroidetes species and genomic analysis of their roles in tidal elemental geochemical cycles.</title>
        <authorList>
            <person name="Ma K."/>
        </authorList>
    </citation>
    <scope>NUCLEOTIDE SEQUENCE [LARGE SCALE GENOMIC DNA]</scope>
    <source>
        <strain evidence="8 9">M17</strain>
    </source>
</reference>
<keyword evidence="3 6" id="KW-1133">Transmembrane helix</keyword>
<dbReference type="Proteomes" id="UP001209885">
    <property type="component" value="Unassembled WGS sequence"/>
</dbReference>
<accession>A0ABT3RW16</accession>
<evidence type="ECO:0000256" key="4">
    <source>
        <dbReference type="ARBA" id="ARBA00023136"/>
    </source>
</evidence>
<sequence>MNKQTKLSQVIKNKVLKLLVRVILGLIILFLMLTALIQMPFVQSEITGRLKAKLEAETGYRINFDKVGVLWYDEISLNGIQVYDRNDSLMADINRLIVNFNITGITKNGRVHLNKVALDRPTVHMIKHPGEDTLNLTGFIQSLKKLARKQTETKRRTWVTFTDVFIDKGHFTYNYIEKDSFPDDRFDLYHFKISDINAHLEGFEVFNDSVSFYSDFLNSRDPVYNRLHIKDLQSNFLYCDNLMSFKDLNLDIGESTIKDSLVFTYNSPAALSYFVDSVNIEAKIDNSILDARDLSLFATYFKGQNAKHEVSGVFSGGITDFSVYDLNINYAQRSKIRGSMEFAGLPNVGETFMFLTLDEANMYNEDLQRIIPGQRDTLLTPLGRTYIEGQFIGFVNDFVSNAIFETEIGYIETDINLKLYEDDKAARYTGDLVLRNFDIGQYFNQPENFQKVSLVGEIRGSGLVLENADFILDATVSSLGIKGYNYKNIVTNARLASELFEGKMSIDDPNLQFITEGTIDLNEDKELIKVTASLDTAFFHELNLSKEKLSLSGDFNIDATGLHIDSLRGNAQFSNTDIEYKNNFLHVDTLSVISKKDSINRKILLTSDLVNFDAEGDFNLTTAWNDLQILLKEYKYILSNEKEKLKTIKESSSDESYDIDFSVTGFNMMPILDLVESNLQIQDTISLVGTFQNGETSILNGYLETDTLQIKNLIFKDLSVDLSTSKFRDSTNVLAYAVVQSTKQKVTEALNTEDLFFEAIWSENHIDLEFFAKQEDENNDATIIGELDFLTDSTRLRISEADFNILNKNWSIDQENSISWIDKVFRVKNFDIYHENEQISFDGIISDSAFHELDLNVNNFQISTLNPLMRVKYYGELNSDITLSNLLKSPEIDGNLSIDSLKVDDFLVGNVRGVSDFNKESQKIALDLNVIRQGFETISLKGDIFPKSDRNQLDLVATFDDANLTIFEPYLKRIFSDIKGTARGDFKITGMLDYPILRGNGFIDDGGIRMNYMNTYYTFRGAIFFDENQIGFRNLRLRDVNNSLGILNGGIFHDGFEYFTLDLRGELENFKVLNTTLKQNELFYGEAFATGDLEILGSFENLYVTANATSEKGTHIHIPVSDEVESTTTTDFITIQDADSGQETSEEDEIEEEIDLSGLILDFNFDVTPDAYLEIIFDDKTGDILRGYGNGKIKMIIDTQGEFNMFGDYQIERGDYNFVFYNVINKHFSILPDSRITWYGDPYQGVLDIRAAYSNLASLRPILNIPQDDQVTTTNTDVARKYPVNVLMDIDGPLLSPAVDFDIEIGDYPRQMLAEVQAFHRDVQNNEQYLNQQVFSLLVLGGLTPRNTFTVENTFAGNSMGELLSNQISYWLSQVDDNLDVNLDFQQFETFRVRLSYSMLDGRLTITRDGTFNNNANSPGLDNSNQPVNELIGDWTIEYVLTQDGKLKVKMYNKTDYNNIYSLTGSDVNAGLSLLYTENFDNINELLGRDKKKKKEEKNSDEDDEENISPGEAVLREENDPE</sequence>
<organism evidence="8 9">
    <name type="scientific">Mangrovivirga halotolerans</name>
    <dbReference type="NCBI Taxonomy" id="2993936"/>
    <lineage>
        <taxon>Bacteria</taxon>
        <taxon>Pseudomonadati</taxon>
        <taxon>Bacteroidota</taxon>
        <taxon>Cytophagia</taxon>
        <taxon>Cytophagales</taxon>
        <taxon>Mangrovivirgaceae</taxon>
        <taxon>Mangrovivirga</taxon>
    </lineage>
</organism>
<evidence type="ECO:0000256" key="6">
    <source>
        <dbReference type="SAM" id="Phobius"/>
    </source>
</evidence>
<feature type="domain" description="Translocation and assembly module TamB C-terminal" evidence="7">
    <location>
        <begin position="1037"/>
        <end position="1480"/>
    </location>
</feature>
<feature type="region of interest" description="Disordered" evidence="5">
    <location>
        <begin position="1486"/>
        <end position="1522"/>
    </location>
</feature>
<keyword evidence="2 6" id="KW-0812">Transmembrane</keyword>
<dbReference type="RefSeq" id="WP_266058416.1">
    <property type="nucleotide sequence ID" value="NZ_JAPFQN010000011.1"/>
</dbReference>
<protein>
    <submittedName>
        <fullName evidence="8">Translocation/assembly module TamB domain-containing protein</fullName>
    </submittedName>
</protein>
<keyword evidence="9" id="KW-1185">Reference proteome</keyword>
<evidence type="ECO:0000256" key="3">
    <source>
        <dbReference type="ARBA" id="ARBA00022989"/>
    </source>
</evidence>
<keyword evidence="4 6" id="KW-0472">Membrane</keyword>
<evidence type="ECO:0000313" key="9">
    <source>
        <dbReference type="Proteomes" id="UP001209885"/>
    </source>
</evidence>
<dbReference type="InterPro" id="IPR007452">
    <property type="entry name" value="TamB_C"/>
</dbReference>
<evidence type="ECO:0000256" key="5">
    <source>
        <dbReference type="SAM" id="MobiDB-lite"/>
    </source>
</evidence>
<evidence type="ECO:0000256" key="1">
    <source>
        <dbReference type="ARBA" id="ARBA00004167"/>
    </source>
</evidence>
<gene>
    <name evidence="8" type="ORF">OO013_18170</name>
</gene>
<proteinExistence type="predicted"/>
<feature type="transmembrane region" description="Helical" evidence="6">
    <location>
        <begin position="20"/>
        <end position="41"/>
    </location>
</feature>
<evidence type="ECO:0000256" key="2">
    <source>
        <dbReference type="ARBA" id="ARBA00022692"/>
    </source>
</evidence>